<dbReference type="RefSeq" id="WP_068706653.1">
    <property type="nucleotide sequence ID" value="NZ_LRIE01000022.1"/>
</dbReference>
<evidence type="ECO:0000313" key="1">
    <source>
        <dbReference type="EMBL" id="KZM37188.1"/>
    </source>
</evidence>
<gene>
    <name evidence="1" type="ORF">OJAG_01050</name>
</gene>
<dbReference type="Proteomes" id="UP000076447">
    <property type="component" value="Unassembled WGS sequence"/>
</dbReference>
<organism evidence="1 2">
    <name type="scientific">Oerskovia enterophila</name>
    <dbReference type="NCBI Taxonomy" id="43678"/>
    <lineage>
        <taxon>Bacteria</taxon>
        <taxon>Bacillati</taxon>
        <taxon>Actinomycetota</taxon>
        <taxon>Actinomycetes</taxon>
        <taxon>Micrococcales</taxon>
        <taxon>Cellulomonadaceae</taxon>
        <taxon>Oerskovia</taxon>
    </lineage>
</organism>
<dbReference type="STRING" id="43678.OJAG_01050"/>
<proteinExistence type="predicted"/>
<reference evidence="1 2" key="1">
    <citation type="submission" date="2016-01" db="EMBL/GenBank/DDBJ databases">
        <title>Genome sequence of Oerskovia enterophila VJag, an agar and cellulose degrading bacterium.</title>
        <authorList>
            <person name="Poehlein A."/>
            <person name="Jag V."/>
            <person name="Bengelsdorf F."/>
            <person name="Duerre P."/>
            <person name="Daniel R."/>
        </authorList>
    </citation>
    <scope>NUCLEOTIDE SEQUENCE [LARGE SCALE GENOMIC DNA]</scope>
    <source>
        <strain evidence="1 2">VJag</strain>
    </source>
</reference>
<dbReference type="AlphaFoldDB" id="A0A161YL16"/>
<accession>A0A161YL16</accession>
<comment type="caution">
    <text evidence="1">The sequence shown here is derived from an EMBL/GenBank/DDBJ whole genome shotgun (WGS) entry which is preliminary data.</text>
</comment>
<dbReference type="OrthoDB" id="3380325at2"/>
<evidence type="ECO:0000313" key="2">
    <source>
        <dbReference type="Proteomes" id="UP000076447"/>
    </source>
</evidence>
<protein>
    <submittedName>
        <fullName evidence="1">Uncharacterized protein</fullName>
    </submittedName>
</protein>
<name>A0A161YL16_9CELL</name>
<dbReference type="EMBL" id="LRIE01000022">
    <property type="protein sequence ID" value="KZM37188.1"/>
    <property type="molecule type" value="Genomic_DNA"/>
</dbReference>
<sequence>MSFDIFVQRFVEGDAGVVDAATLTALVEPLVSRRELEAGFVELSFRDGQAEMYGARDLSSGFMLTHVGGEAAWDFLVNVASACGLTIMLAGLVVVTDAQALRDLPEDLLQDARVATSGATLRMLLKDA</sequence>